<dbReference type="EMBL" id="JAGHQM010000063">
    <property type="protein sequence ID" value="KAH0565750.1"/>
    <property type="molecule type" value="Genomic_DNA"/>
</dbReference>
<name>A0A9P8LH15_9PEZI</name>
<dbReference type="Pfam" id="PF26639">
    <property type="entry name" value="Het-6_barrel"/>
    <property type="match status" value="1"/>
</dbReference>
<proteinExistence type="predicted"/>
<dbReference type="Pfam" id="PF06985">
    <property type="entry name" value="HET"/>
    <property type="match status" value="1"/>
</dbReference>
<dbReference type="PANTHER" id="PTHR24148">
    <property type="entry name" value="ANKYRIN REPEAT DOMAIN-CONTAINING PROTEIN 39 HOMOLOG-RELATED"/>
    <property type="match status" value="1"/>
</dbReference>
<dbReference type="InterPro" id="IPR010730">
    <property type="entry name" value="HET"/>
</dbReference>
<evidence type="ECO:0000259" key="1">
    <source>
        <dbReference type="Pfam" id="PF06985"/>
    </source>
</evidence>
<dbReference type="PANTHER" id="PTHR24148:SF64">
    <property type="entry name" value="HETEROKARYON INCOMPATIBILITY DOMAIN-CONTAINING PROTEIN"/>
    <property type="match status" value="1"/>
</dbReference>
<comment type="caution">
    <text evidence="2">The sequence shown here is derived from an EMBL/GenBank/DDBJ whole genome shotgun (WGS) entry which is preliminary data.</text>
</comment>
<dbReference type="AlphaFoldDB" id="A0A9P8LH15"/>
<dbReference type="InterPro" id="IPR052895">
    <property type="entry name" value="HetReg/Transcr_Mod"/>
</dbReference>
<evidence type="ECO:0000313" key="3">
    <source>
        <dbReference type="Proteomes" id="UP000750711"/>
    </source>
</evidence>
<gene>
    <name evidence="2" type="ORF">GP486_000847</name>
</gene>
<protein>
    <recommendedName>
        <fullName evidence="1">Heterokaryon incompatibility domain-containing protein</fullName>
    </recommendedName>
</protein>
<accession>A0A9P8LH15</accession>
<keyword evidence="3" id="KW-1185">Reference proteome</keyword>
<sequence>MRVQIERTRQVADRRFWGGLRPYTTVNYGSVDRFNKSCNLRLRATTHHRDQSHHRTSTCRPVPGCRHFQYRALPPTSSPSGLPFIRLLELLPGTETDPINSILTEVELSQNLVYEAVSYCWGDPDDGAIITCNEQDLIVPKNLAVAFRNMRRLDEPRRLWADALCINQADVVEKERQVQLIWAIFSHAQRTLVWLGDVQDKSHRDMSKLGQHAIKLGLSVFRLRDDSPQSPRVRVWDAIRKEYRTLLPFSAEFYLDLIGMLQMPWFRRAWVVQEVAVANKVAVFWGSSEYDWEELLQALRYMAGTRVPLAFITTLQDISSIEEERTRYRLGNTSLYAVLLRHQRCLATDTRDKVFSFHGLAERFSQPQTPIRISYRDGISAVYRNTSLNILQRDQTLDLLSRPPHQLTSSLKDLPSWVPDWSISPNTSLAYSWGHGPLSLAGAEIETGGVQRQFSATLNSKYLLTTHEDMLVVEGYQFDQVVEVGPIFQGVQLPYTVQSFTGIIREWIRTVRAFLHARKVILSWQSMAQIRSKIRYTTNETRREAFWQTISVGEYNRSARVQAELRVWSNVTRLAIFVRQMYTDPLGLPYCVAVFLWHLVSNKELFVFEIQGRYTLNRRLIRTARGYLGLASCLTDVGDDVVLCKGSSVPLVLRKTDDTAETFRLVGDSYVHGIMDGRTFEERRCRQLFLT</sequence>
<dbReference type="Proteomes" id="UP000750711">
    <property type="component" value="Unassembled WGS sequence"/>
</dbReference>
<reference evidence="2" key="1">
    <citation type="submission" date="2021-03" db="EMBL/GenBank/DDBJ databases">
        <title>Comparative genomics and phylogenomic investigation of the class Geoglossomycetes provide insights into ecological specialization and systematics.</title>
        <authorList>
            <person name="Melie T."/>
            <person name="Pirro S."/>
            <person name="Miller A.N."/>
            <person name="Quandt A."/>
        </authorList>
    </citation>
    <scope>NUCLEOTIDE SEQUENCE</scope>
    <source>
        <strain evidence="2">CAQ_001_2017</strain>
    </source>
</reference>
<feature type="domain" description="Heterokaryon incompatibility" evidence="1">
    <location>
        <begin position="114"/>
        <end position="274"/>
    </location>
</feature>
<evidence type="ECO:0000313" key="2">
    <source>
        <dbReference type="EMBL" id="KAH0565750.1"/>
    </source>
</evidence>
<organism evidence="2 3">
    <name type="scientific">Trichoglossum hirsutum</name>
    <dbReference type="NCBI Taxonomy" id="265104"/>
    <lineage>
        <taxon>Eukaryota</taxon>
        <taxon>Fungi</taxon>
        <taxon>Dikarya</taxon>
        <taxon>Ascomycota</taxon>
        <taxon>Pezizomycotina</taxon>
        <taxon>Geoglossomycetes</taxon>
        <taxon>Geoglossales</taxon>
        <taxon>Geoglossaceae</taxon>
        <taxon>Trichoglossum</taxon>
    </lineage>
</organism>